<reference evidence="1 2" key="1">
    <citation type="submission" date="2020-09" db="EMBL/GenBank/DDBJ databases">
        <title>De no assembly of potato wild relative species, Solanum commersonii.</title>
        <authorList>
            <person name="Cho K."/>
        </authorList>
    </citation>
    <scope>NUCLEOTIDE SEQUENCE [LARGE SCALE GENOMIC DNA]</scope>
    <source>
        <strain evidence="1">LZ3.2</strain>
        <tissue evidence="1">Leaf</tissue>
    </source>
</reference>
<sequence length="102" mass="11536">MDSLLSVWSIRKATLTFVAKFLRLLVWSEGVCGLKRIIKNPRGKTREAVIVAALVSGSRVDFAASFLANPRRSVETSRDLPLSLPYFDYHEGLQECRRHMAD</sequence>
<evidence type="ECO:0000313" key="1">
    <source>
        <dbReference type="EMBL" id="KAG5572140.1"/>
    </source>
</evidence>
<protein>
    <submittedName>
        <fullName evidence="1">Uncharacterized protein</fullName>
    </submittedName>
</protein>
<comment type="caution">
    <text evidence="1">The sequence shown here is derived from an EMBL/GenBank/DDBJ whole genome shotgun (WGS) entry which is preliminary data.</text>
</comment>
<accession>A0A9J5WA52</accession>
<organism evidence="1 2">
    <name type="scientific">Solanum commersonii</name>
    <name type="common">Commerson's wild potato</name>
    <name type="synonym">Commerson's nightshade</name>
    <dbReference type="NCBI Taxonomy" id="4109"/>
    <lineage>
        <taxon>Eukaryota</taxon>
        <taxon>Viridiplantae</taxon>
        <taxon>Streptophyta</taxon>
        <taxon>Embryophyta</taxon>
        <taxon>Tracheophyta</taxon>
        <taxon>Spermatophyta</taxon>
        <taxon>Magnoliopsida</taxon>
        <taxon>eudicotyledons</taxon>
        <taxon>Gunneridae</taxon>
        <taxon>Pentapetalae</taxon>
        <taxon>asterids</taxon>
        <taxon>lamiids</taxon>
        <taxon>Solanales</taxon>
        <taxon>Solanaceae</taxon>
        <taxon>Solanoideae</taxon>
        <taxon>Solaneae</taxon>
        <taxon>Solanum</taxon>
    </lineage>
</organism>
<name>A0A9J5WA52_SOLCO</name>
<dbReference type="AlphaFoldDB" id="A0A9J5WA52"/>
<keyword evidence="2" id="KW-1185">Reference proteome</keyword>
<dbReference type="EMBL" id="JACXVP010000012">
    <property type="protein sequence ID" value="KAG5572140.1"/>
    <property type="molecule type" value="Genomic_DNA"/>
</dbReference>
<proteinExistence type="predicted"/>
<evidence type="ECO:0000313" key="2">
    <source>
        <dbReference type="Proteomes" id="UP000824120"/>
    </source>
</evidence>
<dbReference type="Proteomes" id="UP000824120">
    <property type="component" value="Chromosome 12"/>
</dbReference>
<gene>
    <name evidence="1" type="ORF">H5410_061906</name>
</gene>